<gene>
    <name evidence="2" type="ORF">DVR12_13020</name>
</gene>
<organism evidence="2 3">
    <name type="scientific">Chitinophaga silvatica</name>
    <dbReference type="NCBI Taxonomy" id="2282649"/>
    <lineage>
        <taxon>Bacteria</taxon>
        <taxon>Pseudomonadati</taxon>
        <taxon>Bacteroidota</taxon>
        <taxon>Chitinophagia</taxon>
        <taxon>Chitinophagales</taxon>
        <taxon>Chitinophagaceae</taxon>
        <taxon>Chitinophaga</taxon>
    </lineage>
</organism>
<dbReference type="OrthoDB" id="329514at2"/>
<feature type="transmembrane region" description="Helical" evidence="1">
    <location>
        <begin position="85"/>
        <end position="104"/>
    </location>
</feature>
<keyword evidence="1" id="KW-0812">Transmembrane</keyword>
<feature type="transmembrane region" description="Helical" evidence="1">
    <location>
        <begin position="12"/>
        <end position="32"/>
    </location>
</feature>
<dbReference type="RefSeq" id="WP_116976102.1">
    <property type="nucleotide sequence ID" value="NZ_QPMM01000006.1"/>
</dbReference>
<proteinExistence type="predicted"/>
<keyword evidence="3" id="KW-1185">Reference proteome</keyword>
<accession>A0A3E1YAG7</accession>
<feature type="transmembrane region" description="Helical" evidence="1">
    <location>
        <begin position="124"/>
        <end position="142"/>
    </location>
</feature>
<evidence type="ECO:0000313" key="2">
    <source>
        <dbReference type="EMBL" id="RFS22709.1"/>
    </source>
</evidence>
<evidence type="ECO:0000313" key="3">
    <source>
        <dbReference type="Proteomes" id="UP000260644"/>
    </source>
</evidence>
<evidence type="ECO:0000256" key="1">
    <source>
        <dbReference type="SAM" id="Phobius"/>
    </source>
</evidence>
<feature type="transmembrane region" description="Helical" evidence="1">
    <location>
        <begin position="52"/>
        <end position="73"/>
    </location>
</feature>
<keyword evidence="1" id="KW-0472">Membrane</keyword>
<dbReference type="EMBL" id="QPMM01000006">
    <property type="protein sequence ID" value="RFS22709.1"/>
    <property type="molecule type" value="Genomic_DNA"/>
</dbReference>
<protein>
    <submittedName>
        <fullName evidence="2">Uncharacterized protein</fullName>
    </submittedName>
</protein>
<name>A0A3E1YAG7_9BACT</name>
<dbReference type="AlphaFoldDB" id="A0A3E1YAG7"/>
<comment type="caution">
    <text evidence="2">The sequence shown here is derived from an EMBL/GenBank/DDBJ whole genome shotgun (WGS) entry which is preliminary data.</text>
</comment>
<reference evidence="2 3" key="1">
    <citation type="submission" date="2018-07" db="EMBL/GenBank/DDBJ databases">
        <title>Chitinophaga K2CV101002-2 sp. nov., isolated from a monsoon evergreen broad-leaved forest soil.</title>
        <authorList>
            <person name="Lv Y."/>
        </authorList>
    </citation>
    <scope>NUCLEOTIDE SEQUENCE [LARGE SCALE GENOMIC DNA]</scope>
    <source>
        <strain evidence="2 3">GDMCC 1.1288</strain>
    </source>
</reference>
<dbReference type="Proteomes" id="UP000260644">
    <property type="component" value="Unassembled WGS sequence"/>
</dbReference>
<keyword evidence="1" id="KW-1133">Transmembrane helix</keyword>
<sequence length="155" mass="18132">MYPILLAIHSLIRWLVVISLFVAIVNAFIGWFKNRQFRNKDLAIQRIAVEVAQLQMLIGIILYVISPVVRYFLTHFKEAIKLREIRFFGLEHITMMLTAVILITVGSSVSKKKTNDLEKFKTVAIWYTIAFLIIFSSIPWQFSPLTSRPYFRAFF</sequence>